<evidence type="ECO:0000259" key="3">
    <source>
        <dbReference type="Pfam" id="PF22570"/>
    </source>
</evidence>
<feature type="domain" description="LiaF transmembrane" evidence="3">
    <location>
        <begin position="9"/>
        <end position="103"/>
    </location>
</feature>
<accession>A0A3P1XY11</accession>
<feature type="transmembrane region" description="Helical" evidence="1">
    <location>
        <begin position="83"/>
        <end position="99"/>
    </location>
</feature>
<name>A0A3P1XY11_TANFO</name>
<protein>
    <recommendedName>
        <fullName evidence="6">Cell wall-active antibiotics response LiaF-like C-terminal domain-containing protein</fullName>
    </recommendedName>
</protein>
<evidence type="ECO:0000313" key="5">
    <source>
        <dbReference type="Proteomes" id="UP000278609"/>
    </source>
</evidence>
<comment type="caution">
    <text evidence="4">The sequence shown here is derived from an EMBL/GenBank/DDBJ whole genome shotgun (WGS) entry which is preliminary data.</text>
</comment>
<dbReference type="Pfam" id="PF22570">
    <property type="entry name" value="LiaF-TM"/>
    <property type="match status" value="1"/>
</dbReference>
<dbReference type="OrthoDB" id="129627at2"/>
<dbReference type="PANTHER" id="PTHR40763">
    <property type="entry name" value="MEMBRANE PROTEIN-RELATED"/>
    <property type="match status" value="1"/>
</dbReference>
<dbReference type="Pfam" id="PF09922">
    <property type="entry name" value="LiaF-like_C"/>
    <property type="match status" value="1"/>
</dbReference>
<feature type="transmembrane region" description="Helical" evidence="1">
    <location>
        <begin position="58"/>
        <end position="77"/>
    </location>
</feature>
<dbReference type="AlphaFoldDB" id="A0A3P1XY11"/>
<dbReference type="InterPro" id="IPR054331">
    <property type="entry name" value="LiaF_TM"/>
</dbReference>
<keyword evidence="1" id="KW-1133">Transmembrane helix</keyword>
<dbReference type="InterPro" id="IPR024425">
    <property type="entry name" value="LiaF-like_C"/>
</dbReference>
<dbReference type="Proteomes" id="UP000278609">
    <property type="component" value="Unassembled WGS sequence"/>
</dbReference>
<keyword evidence="1" id="KW-0812">Transmembrane</keyword>
<dbReference type="RefSeq" id="WP_124750472.1">
    <property type="nucleotide sequence ID" value="NZ_RQYS01000004.1"/>
</dbReference>
<organism evidence="4 5">
    <name type="scientific">Tannerella forsythia</name>
    <name type="common">Bacteroides forsythus</name>
    <dbReference type="NCBI Taxonomy" id="28112"/>
    <lineage>
        <taxon>Bacteria</taxon>
        <taxon>Pseudomonadati</taxon>
        <taxon>Bacteroidota</taxon>
        <taxon>Bacteroidia</taxon>
        <taxon>Bacteroidales</taxon>
        <taxon>Tannerellaceae</taxon>
        <taxon>Tannerella</taxon>
    </lineage>
</organism>
<keyword evidence="1" id="KW-0472">Membrane</keyword>
<feature type="domain" description="Cell wall-active antibiotics response LiaF-like C-terminal" evidence="2">
    <location>
        <begin position="144"/>
        <end position="199"/>
    </location>
</feature>
<reference evidence="4 5" key="1">
    <citation type="submission" date="2018-11" db="EMBL/GenBank/DDBJ databases">
        <title>Genomes From Bacteria Associated with the Canine Oral Cavity: a Test Case for Automated Genome-Based Taxonomic Assignment.</title>
        <authorList>
            <person name="Coil D.A."/>
            <person name="Jospin G."/>
            <person name="Darling A.E."/>
            <person name="Wallis C."/>
            <person name="Davis I.J."/>
            <person name="Harris S."/>
            <person name="Eisen J.A."/>
            <person name="Holcombe L.J."/>
            <person name="O'Flynn C."/>
        </authorList>
    </citation>
    <scope>NUCLEOTIDE SEQUENCE [LARGE SCALE GENOMIC DNA]</scope>
    <source>
        <strain evidence="4 5">OH2617_COT-023</strain>
    </source>
</reference>
<dbReference type="PANTHER" id="PTHR40763:SF5">
    <property type="entry name" value="MEMBRANE PROTEIN"/>
    <property type="match status" value="1"/>
</dbReference>
<proteinExistence type="predicted"/>
<evidence type="ECO:0000313" key="4">
    <source>
        <dbReference type="EMBL" id="RRD62858.1"/>
    </source>
</evidence>
<evidence type="ECO:0000256" key="1">
    <source>
        <dbReference type="SAM" id="Phobius"/>
    </source>
</evidence>
<evidence type="ECO:0008006" key="6">
    <source>
        <dbReference type="Google" id="ProtNLM"/>
    </source>
</evidence>
<evidence type="ECO:0000259" key="2">
    <source>
        <dbReference type="Pfam" id="PF09922"/>
    </source>
</evidence>
<sequence>MKRKNWGVPVLLILAGLIFLGKNTGVINHGIFQFIASWQMILIALGMIQLFHREYVRGVILMLIGGVLLLPRLGVIGFSQLHMFWPVILIVIGISLLLRQRRKDEPYGKGCVKDASISDGFVRSNILFSGAKTVMLDPVFRGGDLRNVFGGIEIDLRRTRLEARETFIDIDCSFGGITLYVPDSWSVQLQVSTMFGSCEDERPHFSPDTDREHTVVLRGSVLFGGVEIKS</sequence>
<gene>
    <name evidence="4" type="ORF">EII40_01295</name>
</gene>
<dbReference type="EMBL" id="RQYS01000004">
    <property type="protein sequence ID" value="RRD62858.1"/>
    <property type="molecule type" value="Genomic_DNA"/>
</dbReference>
<feature type="transmembrane region" description="Helical" evidence="1">
    <location>
        <begin position="31"/>
        <end position="51"/>
    </location>
</feature>